<sequence length="43" mass="4559">MKLKGLLTKKIIIADSSGVVTISGATTTGVLVSKIKLKQIFQK</sequence>
<dbReference type="EMBL" id="JAUSWP010000002">
    <property type="protein sequence ID" value="MDQ0567743.1"/>
    <property type="molecule type" value="Genomic_DNA"/>
</dbReference>
<organism evidence="1 2">
    <name type="scientific">Mycoplasma yeatsii</name>
    <dbReference type="NCBI Taxonomy" id="51365"/>
    <lineage>
        <taxon>Bacteria</taxon>
        <taxon>Bacillati</taxon>
        <taxon>Mycoplasmatota</taxon>
        <taxon>Mollicutes</taxon>
        <taxon>Mycoplasmataceae</taxon>
        <taxon>Mycoplasma</taxon>
    </lineage>
</organism>
<gene>
    <name evidence="1" type="ORF">J2Z63_000386</name>
</gene>
<evidence type="ECO:0000313" key="1">
    <source>
        <dbReference type="EMBL" id="MDQ0567743.1"/>
    </source>
</evidence>
<reference evidence="1" key="1">
    <citation type="submission" date="2023-07" db="EMBL/GenBank/DDBJ databases">
        <title>Genomic Encyclopedia of Type Strains, Phase IV (KMG-IV): sequencing the most valuable type-strain genomes for metagenomic binning, comparative biology and taxonomic classification.</title>
        <authorList>
            <person name="Goeker M."/>
        </authorList>
    </citation>
    <scope>NUCLEOTIDE SEQUENCE [LARGE SCALE GENOMIC DNA]</scope>
    <source>
        <strain evidence="1">DSM 22019</strain>
    </source>
</reference>
<name>A0ABU0NE99_9MOLU</name>
<accession>A0ABU0NE99</accession>
<keyword evidence="2" id="KW-1185">Reference proteome</keyword>
<evidence type="ECO:0000313" key="2">
    <source>
        <dbReference type="Proteomes" id="UP001236620"/>
    </source>
</evidence>
<proteinExistence type="predicted"/>
<dbReference type="Proteomes" id="UP001236620">
    <property type="component" value="Unassembled WGS sequence"/>
</dbReference>
<protein>
    <submittedName>
        <fullName evidence="1">Uncharacterized protein</fullName>
    </submittedName>
</protein>
<dbReference type="RefSeq" id="WP_307444674.1">
    <property type="nucleotide sequence ID" value="NZ_JAUSWP010000002.1"/>
</dbReference>
<comment type="caution">
    <text evidence="1">The sequence shown here is derived from an EMBL/GenBank/DDBJ whole genome shotgun (WGS) entry which is preliminary data.</text>
</comment>